<protein>
    <submittedName>
        <fullName evidence="3">DUF5103 domain-containing protein</fullName>
    </submittedName>
</protein>
<accession>A0A6I6GKP0</accession>
<dbReference type="EMBL" id="CP046566">
    <property type="protein sequence ID" value="QGW28198.1"/>
    <property type="molecule type" value="Genomic_DNA"/>
</dbReference>
<evidence type="ECO:0000259" key="2">
    <source>
        <dbReference type="Pfam" id="PF17116"/>
    </source>
</evidence>
<proteinExistence type="predicted"/>
<reference evidence="3 4" key="1">
    <citation type="submission" date="2019-11" db="EMBL/GenBank/DDBJ databases">
        <authorList>
            <person name="Im W.T."/>
        </authorList>
    </citation>
    <scope>NUCLEOTIDE SEQUENCE [LARGE SCALE GENOMIC DNA]</scope>
    <source>
        <strain evidence="3 4">SB-02</strain>
    </source>
</reference>
<dbReference type="InterPro" id="IPR031345">
    <property type="entry name" value="T9SS_Plug_N"/>
</dbReference>
<keyword evidence="1" id="KW-0732">Signal</keyword>
<evidence type="ECO:0000313" key="4">
    <source>
        <dbReference type="Proteomes" id="UP000426027"/>
    </source>
</evidence>
<dbReference type="Pfam" id="PF17116">
    <property type="entry name" value="T9SS_plug_1st"/>
    <property type="match status" value="1"/>
</dbReference>
<feature type="domain" description="Type 9 secretion system plug protein N-terminal" evidence="2">
    <location>
        <begin position="38"/>
        <end position="159"/>
    </location>
</feature>
<keyword evidence="4" id="KW-1185">Reference proteome</keyword>
<dbReference type="AlphaFoldDB" id="A0A6I6GKP0"/>
<name>A0A6I6GKP0_9BACT</name>
<organism evidence="3 4">
    <name type="scientific">Phnomibacter ginsenosidimutans</name>
    <dbReference type="NCBI Taxonomy" id="2676868"/>
    <lineage>
        <taxon>Bacteria</taxon>
        <taxon>Pseudomonadati</taxon>
        <taxon>Bacteroidota</taxon>
        <taxon>Chitinophagia</taxon>
        <taxon>Chitinophagales</taxon>
        <taxon>Chitinophagaceae</taxon>
        <taxon>Phnomibacter</taxon>
    </lineage>
</organism>
<sequence>MIARAIQRVTILLAMCMVLTAQAQPLAEEVRSANVVGIKLYKKGDQLLYPILRLGETEGLELHFDDINNSSRSYFYTYVLCNADWSIANVSNMDYIKGFTQVRLNQYRFSSATQSKYVHYSATLPAANSMPSKSGNYLLKVYENGDTAKLLFSKRFLVVNEKASLAARMQQPFAPEYFLTHQKLLIDLNFRNQDILNPAKEVKVVVMQNNRWDNARTISNPTFIRGRTFEYSDEQQLVFEAGKEWRWLDLRSFRLQSDRVASVNYNVQPYDVRIRPDTIRSPIRYAFYADINGRYAVSHIENINPWWQGDIGKVHFTFLPQNGEIPNQYDVYLFGEMTQYQLNDQTRMKWNENLQAYETSILLKNGYYNYCYVTVPRNSWQALPSMKPTEGSIWETENDYRVLVYYTPFGSRTDELVAIAELNSRAFMTGVR</sequence>
<gene>
    <name evidence="3" type="ORF">GLV81_08915</name>
</gene>
<feature type="signal peptide" evidence="1">
    <location>
        <begin position="1"/>
        <end position="23"/>
    </location>
</feature>
<feature type="chain" id="PRO_5026002337" evidence="1">
    <location>
        <begin position="24"/>
        <end position="432"/>
    </location>
</feature>
<evidence type="ECO:0000313" key="3">
    <source>
        <dbReference type="EMBL" id="QGW28198.1"/>
    </source>
</evidence>
<evidence type="ECO:0000256" key="1">
    <source>
        <dbReference type="SAM" id="SignalP"/>
    </source>
</evidence>
<dbReference type="KEGG" id="fls:GLV81_08915"/>
<dbReference type="Proteomes" id="UP000426027">
    <property type="component" value="Chromosome"/>
</dbReference>
<dbReference type="RefSeq" id="WP_157478555.1">
    <property type="nucleotide sequence ID" value="NZ_CP046566.1"/>
</dbReference>